<proteinExistence type="predicted"/>
<keyword evidence="5" id="KW-0812">Transmembrane</keyword>
<reference evidence="7" key="1">
    <citation type="journal article" date="2022" name="Cell">
        <title>Repeat-based holocentromeres influence genome architecture and karyotype evolution.</title>
        <authorList>
            <person name="Hofstatter P.G."/>
            <person name="Thangavel G."/>
            <person name="Lux T."/>
            <person name="Neumann P."/>
            <person name="Vondrak T."/>
            <person name="Novak P."/>
            <person name="Zhang M."/>
            <person name="Costa L."/>
            <person name="Castellani M."/>
            <person name="Scott A."/>
            <person name="Toegelov H."/>
            <person name="Fuchs J."/>
            <person name="Mata-Sucre Y."/>
            <person name="Dias Y."/>
            <person name="Vanzela A.L.L."/>
            <person name="Huettel B."/>
            <person name="Almeida C.C.S."/>
            <person name="Simkova H."/>
            <person name="Souza G."/>
            <person name="Pedrosa-Harand A."/>
            <person name="Macas J."/>
            <person name="Mayer K.F.X."/>
            <person name="Houben A."/>
            <person name="Marques A."/>
        </authorList>
    </citation>
    <scope>NUCLEOTIDE SEQUENCE</scope>
    <source>
        <strain evidence="7">RhyBre1mFocal</strain>
    </source>
</reference>
<dbReference type="SUPFAM" id="SSF51695">
    <property type="entry name" value="PLC-like phosphodiesterases"/>
    <property type="match status" value="1"/>
</dbReference>
<comment type="catalytic activity">
    <reaction evidence="3">
        <text>a sn-glycero-3-phosphodiester + H2O = an alcohol + sn-glycerol 3-phosphate + H(+)</text>
        <dbReference type="Rhea" id="RHEA:12969"/>
        <dbReference type="ChEBI" id="CHEBI:15377"/>
        <dbReference type="ChEBI" id="CHEBI:15378"/>
        <dbReference type="ChEBI" id="CHEBI:30879"/>
        <dbReference type="ChEBI" id="CHEBI:57597"/>
        <dbReference type="ChEBI" id="CHEBI:83408"/>
        <dbReference type="EC" id="3.1.4.46"/>
    </reaction>
</comment>
<dbReference type="Gene3D" id="3.20.20.190">
    <property type="entry name" value="Phosphatidylinositol (PI) phosphodiesterase"/>
    <property type="match status" value="1"/>
</dbReference>
<dbReference type="GO" id="GO:0006071">
    <property type="term" value="P:glycerol metabolic process"/>
    <property type="evidence" value="ECO:0007669"/>
    <property type="project" value="UniProtKB-KW"/>
</dbReference>
<evidence type="ECO:0000256" key="5">
    <source>
        <dbReference type="SAM" id="Phobius"/>
    </source>
</evidence>
<dbReference type="Pfam" id="PF03009">
    <property type="entry name" value="GDPD"/>
    <property type="match status" value="1"/>
</dbReference>
<dbReference type="EC" id="3.1.4.46" evidence="1"/>
<dbReference type="GO" id="GO:0008889">
    <property type="term" value="F:glycerophosphodiester phosphodiesterase activity"/>
    <property type="evidence" value="ECO:0007669"/>
    <property type="project" value="UniProtKB-EC"/>
</dbReference>
<dbReference type="PROSITE" id="PS51704">
    <property type="entry name" value="GP_PDE"/>
    <property type="match status" value="1"/>
</dbReference>
<comment type="caution">
    <text evidence="7">The sequence shown here is derived from an EMBL/GenBank/DDBJ whole genome shotgun (WGS) entry which is preliminary data.</text>
</comment>
<name>A0A9Q0C294_9POAL</name>
<accession>A0A9Q0C294</accession>
<keyword evidence="5" id="KW-1133">Transmembrane helix</keyword>
<dbReference type="InterPro" id="IPR017946">
    <property type="entry name" value="PLC-like_Pdiesterase_TIM-brl"/>
</dbReference>
<evidence type="ECO:0000313" key="7">
    <source>
        <dbReference type="EMBL" id="KAJ1685951.1"/>
    </source>
</evidence>
<dbReference type="CDD" id="cd08556">
    <property type="entry name" value="GDPD"/>
    <property type="match status" value="1"/>
</dbReference>
<evidence type="ECO:0000256" key="2">
    <source>
        <dbReference type="ARBA" id="ARBA00022798"/>
    </source>
</evidence>
<keyword evidence="5" id="KW-0472">Membrane</keyword>
<dbReference type="GO" id="GO:0006629">
    <property type="term" value="P:lipid metabolic process"/>
    <property type="evidence" value="ECO:0007669"/>
    <property type="project" value="InterPro"/>
</dbReference>
<organism evidence="7 8">
    <name type="scientific">Rhynchospora breviuscula</name>
    <dbReference type="NCBI Taxonomy" id="2022672"/>
    <lineage>
        <taxon>Eukaryota</taxon>
        <taxon>Viridiplantae</taxon>
        <taxon>Streptophyta</taxon>
        <taxon>Embryophyta</taxon>
        <taxon>Tracheophyta</taxon>
        <taxon>Spermatophyta</taxon>
        <taxon>Magnoliopsida</taxon>
        <taxon>Liliopsida</taxon>
        <taxon>Poales</taxon>
        <taxon>Cyperaceae</taxon>
        <taxon>Cyperoideae</taxon>
        <taxon>Rhynchosporeae</taxon>
        <taxon>Rhynchospora</taxon>
    </lineage>
</organism>
<dbReference type="OrthoDB" id="1058301at2759"/>
<dbReference type="PANTHER" id="PTHR47449">
    <property type="entry name" value="GLYCEROPHOSPHODIESTER PHOSPHODIESTERASE GDPD4"/>
    <property type="match status" value="1"/>
</dbReference>
<gene>
    <name evidence="7" type="ORF">LUZ63_017341</name>
</gene>
<evidence type="ECO:0000256" key="3">
    <source>
        <dbReference type="ARBA" id="ARBA00047512"/>
    </source>
</evidence>
<dbReference type="EMBL" id="JAMQYH010000005">
    <property type="protein sequence ID" value="KAJ1685951.1"/>
    <property type="molecule type" value="Genomic_DNA"/>
</dbReference>
<feature type="domain" description="GP-PDE" evidence="6">
    <location>
        <begin position="87"/>
        <end position="326"/>
    </location>
</feature>
<dbReference type="InterPro" id="IPR030395">
    <property type="entry name" value="GP_PDE_dom"/>
</dbReference>
<feature type="compositionally biased region" description="Pro residues" evidence="4">
    <location>
        <begin position="1"/>
        <end position="10"/>
    </location>
</feature>
<keyword evidence="8" id="KW-1185">Reference proteome</keyword>
<evidence type="ECO:0000256" key="4">
    <source>
        <dbReference type="SAM" id="MobiDB-lite"/>
    </source>
</evidence>
<dbReference type="AlphaFoldDB" id="A0A9Q0C294"/>
<dbReference type="Proteomes" id="UP001151287">
    <property type="component" value="Unassembled WGS sequence"/>
</dbReference>
<feature type="transmembrane region" description="Helical" evidence="5">
    <location>
        <begin position="47"/>
        <end position="69"/>
    </location>
</feature>
<dbReference type="PANTHER" id="PTHR47449:SF2">
    <property type="entry name" value="GLYCEROPHOSPHODIESTER PHOSPHODIESTERASE GDPD4"/>
    <property type="match status" value="1"/>
</dbReference>
<dbReference type="InterPro" id="IPR044236">
    <property type="entry name" value="GDPD4"/>
</dbReference>
<evidence type="ECO:0000259" key="6">
    <source>
        <dbReference type="PROSITE" id="PS51704"/>
    </source>
</evidence>
<evidence type="ECO:0000313" key="8">
    <source>
        <dbReference type="Proteomes" id="UP001151287"/>
    </source>
</evidence>
<evidence type="ECO:0000256" key="1">
    <source>
        <dbReference type="ARBA" id="ARBA00012247"/>
    </source>
</evidence>
<protein>
    <recommendedName>
        <fullName evidence="1">glycerophosphodiester phosphodiesterase</fullName>
        <ecNumber evidence="1">3.1.4.46</ecNumber>
    </recommendedName>
</protein>
<sequence>MRWSRPPPATLPLFPTKQKRNPTIPNPRAISRKISREISRLIPSNKLFRLLLLIGFLALIPPFFFHLRLRRFQQMQARKCGWIEKPPLVCAHGGDSNKGAPNTMEAFRIALQSRVDCVEVDVSRTSDGFLVALHDRDLQRISGNKTAKVGHMTFNEIRELDAGFESTQDMQKHSVPLVENALELLSESVRQVILDIKVGPPLYEQDLAEDTLSIVKRAQCKNCLIWAKSDTVSNNVIKLSQDVMVGYIVMKDPLTGAISKLGRIKGAHVGGVYHPLINEKLLRNFHRRGEKVYAWTVDDTDSMRRILSERVDAIVTSDPTQLMHLMQELRTECLQEGSSLP</sequence>
<feature type="region of interest" description="Disordered" evidence="4">
    <location>
        <begin position="1"/>
        <end position="27"/>
    </location>
</feature>
<keyword evidence="2" id="KW-0319">Glycerol metabolism</keyword>